<dbReference type="SUPFAM" id="SSF51294">
    <property type="entry name" value="Hedgehog/intein (Hint) domain"/>
    <property type="match status" value="1"/>
</dbReference>
<dbReference type="Pfam" id="PF00353">
    <property type="entry name" value="HemolysinCabind"/>
    <property type="match status" value="6"/>
</dbReference>
<dbReference type="SUPFAM" id="SSF51120">
    <property type="entry name" value="beta-Roll"/>
    <property type="match status" value="4"/>
</dbReference>
<organism evidence="5 6">
    <name type="scientific">Seohaeicola zhoushanensis</name>
    <dbReference type="NCBI Taxonomy" id="1569283"/>
    <lineage>
        <taxon>Bacteria</taxon>
        <taxon>Pseudomonadati</taxon>
        <taxon>Pseudomonadota</taxon>
        <taxon>Alphaproteobacteria</taxon>
        <taxon>Rhodobacterales</taxon>
        <taxon>Roseobacteraceae</taxon>
        <taxon>Seohaeicola</taxon>
    </lineage>
</organism>
<evidence type="ECO:0000256" key="2">
    <source>
        <dbReference type="ARBA" id="ARBA00022525"/>
    </source>
</evidence>
<evidence type="ECO:0000256" key="3">
    <source>
        <dbReference type="SAM" id="MobiDB-lite"/>
    </source>
</evidence>
<dbReference type="InterPro" id="IPR006141">
    <property type="entry name" value="Intein_N"/>
</dbReference>
<dbReference type="PROSITE" id="PS00330">
    <property type="entry name" value="HEMOLYSIN_CALCIUM"/>
    <property type="match status" value="5"/>
</dbReference>
<dbReference type="Pfam" id="PF13403">
    <property type="entry name" value="Hint_2"/>
    <property type="match status" value="1"/>
</dbReference>
<dbReference type="Gene3D" id="2.170.16.10">
    <property type="entry name" value="Hedgehog/Intein (Hint) domain"/>
    <property type="match status" value="1"/>
</dbReference>
<dbReference type="RefSeq" id="WP_189680833.1">
    <property type="nucleotide sequence ID" value="NZ_BNCJ01000008.1"/>
</dbReference>
<evidence type="ECO:0000313" key="6">
    <source>
        <dbReference type="Proteomes" id="UP000626220"/>
    </source>
</evidence>
<feature type="domain" description="Hedgehog/Intein (Hint)" evidence="4">
    <location>
        <begin position="572"/>
        <end position="718"/>
    </location>
</feature>
<name>A0A8J3GZD5_9RHOB</name>
<gene>
    <name evidence="5" type="ORF">GCM10017056_29240</name>
</gene>
<comment type="caution">
    <text evidence="5">The sequence shown here is derived from an EMBL/GenBank/DDBJ whole genome shotgun (WGS) entry which is preliminary data.</text>
</comment>
<protein>
    <recommendedName>
        <fullName evidence="4">Hedgehog/Intein (Hint) domain-containing protein</fullName>
    </recommendedName>
</protein>
<comment type="subcellular location">
    <subcellularLocation>
        <location evidence="1">Secreted</location>
    </subcellularLocation>
</comment>
<dbReference type="GO" id="GO:0005576">
    <property type="term" value="C:extracellular region"/>
    <property type="evidence" value="ECO:0007669"/>
    <property type="project" value="UniProtKB-SubCell"/>
</dbReference>
<reference evidence="5" key="2">
    <citation type="submission" date="2020-09" db="EMBL/GenBank/DDBJ databases">
        <authorList>
            <person name="Sun Q."/>
            <person name="Kim S."/>
        </authorList>
    </citation>
    <scope>NUCLEOTIDE SEQUENCE</scope>
    <source>
        <strain evidence="5">KCTC 42650</strain>
    </source>
</reference>
<proteinExistence type="predicted"/>
<feature type="region of interest" description="Disordered" evidence="3">
    <location>
        <begin position="1"/>
        <end position="24"/>
    </location>
</feature>
<dbReference type="PANTHER" id="PTHR38340:SF1">
    <property type="entry name" value="S-LAYER PROTEIN"/>
    <property type="match status" value="1"/>
</dbReference>
<sequence length="765" mass="80788">MTVSNNCGPDDKDQPDGVVEGTAGNDIIDVAYTGDPEGDRIDNNDAILPGEAPNDDIVDAGAGNDRIYAGKGDDTVYAGSGDDHVEGGAGDDVIYGDSNLHHKDADSFAKWPQDISNVVFYYDRDGDGVIDYSVKVDGFPSSGSSKFIGNDLDKYYNQLNSFILESDPNLDATTTVIGVSIKGGTQPTRFYAVEGNTNGPAPDAGPTMNTGPGNDRVLQYGDFYKTYDPANDGVIDNGAPGNDTLHGGDGDDTIYGEDGDDKLFGEDGNDRLYGGNGSDYVDGGAGDDYIDTSGDKGLPDRGFPSYNGFPAVPADGNIYNDRDIVYGGAGNDTILTGDDKDYIDGGSGNDTIDGGLDDDTILGGSGNDYIIGGEGSDVIDGGDGDDTIYGGLGPDLPDAFNIRDDGSDGPADPVTDNGRDVIHGGAGNDHIYGQDDDDVLYGDEGDDYIDGGIDDDRIFGGSGNDTLLGGQGDDLIDGGEGADWMEGGDDRDTFVNVNAGDTVHGGAGYSLSYDDDFDTLDLTGSAGDGAFKLHITGPDSDGNGVDGYVDYFDKDGNATGTLTFTNIERIVPCFTPGTLIATPRGEQAVETLKVGDRIITRDNGIQRIRWIGQRSLSGAELSRNSHLQPVRIRKGALGGGLPERDMLVSPNHRVLVASDKTALYFEESEVLVAAKHLTGLSGVDVIEAREVTYIHFMFDQHEVVLSDGAWTESFQPGDQSLMGLGNAQRNEIYELFPDLKTRSGLAAYQSARRSLKRHEAQLLVH</sequence>
<accession>A0A8J3GZD5</accession>
<dbReference type="Proteomes" id="UP000626220">
    <property type="component" value="Unassembled WGS sequence"/>
</dbReference>
<keyword evidence="6" id="KW-1185">Reference proteome</keyword>
<dbReference type="InterPro" id="IPR036844">
    <property type="entry name" value="Hint_dom_sf"/>
</dbReference>
<dbReference type="InterPro" id="IPR050557">
    <property type="entry name" value="RTX_toxin/Mannuronan_C5-epim"/>
</dbReference>
<reference evidence="5" key="1">
    <citation type="journal article" date="2014" name="Int. J. Syst. Evol. Microbiol.">
        <title>Complete genome sequence of Corynebacterium casei LMG S-19264T (=DSM 44701T), isolated from a smear-ripened cheese.</title>
        <authorList>
            <consortium name="US DOE Joint Genome Institute (JGI-PGF)"/>
            <person name="Walter F."/>
            <person name="Albersmeier A."/>
            <person name="Kalinowski J."/>
            <person name="Ruckert C."/>
        </authorList>
    </citation>
    <scope>NUCLEOTIDE SEQUENCE</scope>
    <source>
        <strain evidence="5">KCTC 42650</strain>
    </source>
</reference>
<dbReference type="InterPro" id="IPR011049">
    <property type="entry name" value="Serralysin-like_metalloprot_C"/>
</dbReference>
<keyword evidence="2" id="KW-0964">Secreted</keyword>
<dbReference type="InterPro" id="IPR018511">
    <property type="entry name" value="Hemolysin-typ_Ca-bd_CS"/>
</dbReference>
<dbReference type="PRINTS" id="PR00313">
    <property type="entry name" value="CABNDNGRPT"/>
</dbReference>
<evidence type="ECO:0000313" key="5">
    <source>
        <dbReference type="EMBL" id="GHF55864.1"/>
    </source>
</evidence>
<dbReference type="GO" id="GO:0005509">
    <property type="term" value="F:calcium ion binding"/>
    <property type="evidence" value="ECO:0007669"/>
    <property type="project" value="InterPro"/>
</dbReference>
<dbReference type="AlphaFoldDB" id="A0A8J3GZD5"/>
<evidence type="ECO:0000259" key="4">
    <source>
        <dbReference type="Pfam" id="PF13403"/>
    </source>
</evidence>
<dbReference type="InterPro" id="IPR001343">
    <property type="entry name" value="Hemolysn_Ca-bd"/>
</dbReference>
<dbReference type="PANTHER" id="PTHR38340">
    <property type="entry name" value="S-LAYER PROTEIN"/>
    <property type="match status" value="1"/>
</dbReference>
<feature type="region of interest" description="Disordered" evidence="3">
    <location>
        <begin position="262"/>
        <end position="288"/>
    </location>
</feature>
<dbReference type="InterPro" id="IPR028992">
    <property type="entry name" value="Hedgehog/Intein_dom"/>
</dbReference>
<evidence type="ECO:0000256" key="1">
    <source>
        <dbReference type="ARBA" id="ARBA00004613"/>
    </source>
</evidence>
<dbReference type="PROSITE" id="PS50817">
    <property type="entry name" value="INTEIN_N_TER"/>
    <property type="match status" value="1"/>
</dbReference>
<dbReference type="Gene3D" id="2.150.10.10">
    <property type="entry name" value="Serralysin-like metalloprotease, C-terminal"/>
    <property type="match status" value="4"/>
</dbReference>
<dbReference type="EMBL" id="BNCJ01000008">
    <property type="protein sequence ID" value="GHF55864.1"/>
    <property type="molecule type" value="Genomic_DNA"/>
</dbReference>
<dbReference type="GO" id="GO:0016539">
    <property type="term" value="P:intein-mediated protein splicing"/>
    <property type="evidence" value="ECO:0007669"/>
    <property type="project" value="InterPro"/>
</dbReference>